<dbReference type="PANTHER" id="PTHR28518:SF1">
    <property type="entry name" value="TRNA-SPLICING ENDONUCLEASE SUBUNIT SEN15"/>
    <property type="match status" value="1"/>
</dbReference>
<dbReference type="InterPro" id="IPR036167">
    <property type="entry name" value="tRNA_intron_Endo_cat-like_sf"/>
</dbReference>
<dbReference type="Pfam" id="PF09631">
    <property type="entry name" value="Sen15"/>
    <property type="match status" value="1"/>
</dbReference>
<dbReference type="Gene3D" id="3.40.1350.10">
    <property type="match status" value="1"/>
</dbReference>
<evidence type="ECO:0000313" key="5">
    <source>
        <dbReference type="EMBL" id="CDU23178.1"/>
    </source>
</evidence>
<dbReference type="EMBL" id="LK056662">
    <property type="protein sequence ID" value="CDU23178.1"/>
    <property type="molecule type" value="Genomic_DNA"/>
</dbReference>
<sequence>MASTSTSHNKKEADPSLPEAPSHQLSNQQQYDALLNAEADTSSTTSLGSPAAHPSYPAVAPLCRRYPTQASAIFQTYLDLKNGAAAWDVVEPLALSLHPQSDSNVKREVEERDLSRISDAEAEALIEQRLQALDRGTAKLGLVGGSEGQDEGGEELLKVGLAAIKGRRKDAKSFEIVIPLTITQYLRPIQLTAIFTLIQAHAATCVPNEQIDTSHVLLAIIAPDSTLVYYIVSQDMVKPIN</sequence>
<dbReference type="GO" id="GO:0000213">
    <property type="term" value="F:tRNA-intron lyase activity"/>
    <property type="evidence" value="ECO:0007669"/>
    <property type="project" value="TreeGrafter"/>
</dbReference>
<dbReference type="SUPFAM" id="SSF53032">
    <property type="entry name" value="tRNA-intron endonuclease catalytic domain-like"/>
    <property type="match status" value="1"/>
</dbReference>
<dbReference type="GO" id="GO:0000379">
    <property type="term" value="P:tRNA-type intron splice site recognition and cleavage"/>
    <property type="evidence" value="ECO:0007669"/>
    <property type="project" value="InterPro"/>
</dbReference>
<evidence type="ECO:0000256" key="3">
    <source>
        <dbReference type="SAM" id="MobiDB-lite"/>
    </source>
</evidence>
<dbReference type="InterPro" id="IPR011856">
    <property type="entry name" value="tRNA_endonuc-like_dom_sf"/>
</dbReference>
<protein>
    <recommendedName>
        <fullName evidence="4">tRNA-splicing endonuclease subunit Sen15 domain-containing protein</fullName>
    </recommendedName>
</protein>
<dbReference type="AlphaFoldDB" id="A0A127ZAM0"/>
<accession>A0A127ZAM0</accession>
<feature type="region of interest" description="Disordered" evidence="3">
    <location>
        <begin position="1"/>
        <end position="53"/>
    </location>
</feature>
<dbReference type="InterPro" id="IPR042777">
    <property type="entry name" value="Sen15_fungi"/>
</dbReference>
<evidence type="ECO:0000259" key="4">
    <source>
        <dbReference type="Pfam" id="PF09631"/>
    </source>
</evidence>
<feature type="domain" description="tRNA-splicing endonuclease subunit Sen15" evidence="4">
    <location>
        <begin position="161"/>
        <end position="239"/>
    </location>
</feature>
<proteinExistence type="inferred from homology"/>
<evidence type="ECO:0000256" key="1">
    <source>
        <dbReference type="ARBA" id="ARBA00006091"/>
    </source>
</evidence>
<organism evidence="5">
    <name type="scientific">Sporisorium scitamineum</name>
    <dbReference type="NCBI Taxonomy" id="49012"/>
    <lineage>
        <taxon>Eukaryota</taxon>
        <taxon>Fungi</taxon>
        <taxon>Dikarya</taxon>
        <taxon>Basidiomycota</taxon>
        <taxon>Ustilaginomycotina</taxon>
        <taxon>Ustilaginomycetes</taxon>
        <taxon>Ustilaginales</taxon>
        <taxon>Ustilaginaceae</taxon>
        <taxon>Sporisorium</taxon>
    </lineage>
</organism>
<dbReference type="GO" id="GO:0000214">
    <property type="term" value="C:tRNA-intron endonuclease complex"/>
    <property type="evidence" value="ECO:0007669"/>
    <property type="project" value="InterPro"/>
</dbReference>
<name>A0A127ZAM0_9BASI</name>
<evidence type="ECO:0000256" key="2">
    <source>
        <dbReference type="ARBA" id="ARBA00022694"/>
    </source>
</evidence>
<dbReference type="InterPro" id="IPR018593">
    <property type="entry name" value="tRNA-endonuc_su_Sen15"/>
</dbReference>
<dbReference type="GO" id="GO:0003676">
    <property type="term" value="F:nucleic acid binding"/>
    <property type="evidence" value="ECO:0007669"/>
    <property type="project" value="InterPro"/>
</dbReference>
<reference evidence="5" key="1">
    <citation type="submission" date="2014-06" db="EMBL/GenBank/DDBJ databases">
        <authorList>
            <person name="Ju J."/>
            <person name="Zhang J."/>
        </authorList>
    </citation>
    <scope>NUCLEOTIDE SEQUENCE</scope>
    <source>
        <strain evidence="5">SscI8</strain>
    </source>
</reference>
<keyword evidence="2" id="KW-0819">tRNA processing</keyword>
<dbReference type="PANTHER" id="PTHR28518">
    <property type="entry name" value="TRNA-SPLICING ENDONUCLEASE SUBUNIT SEN15"/>
    <property type="match status" value="1"/>
</dbReference>
<gene>
    <name evidence="5" type="ORF">SPSC_01807</name>
</gene>
<feature type="compositionally biased region" description="Polar residues" evidence="3">
    <location>
        <begin position="39"/>
        <end position="48"/>
    </location>
</feature>
<dbReference type="OrthoDB" id="10002170at2759"/>
<comment type="similarity">
    <text evidence="1">Belongs to the SEN15 family.</text>
</comment>